<organism evidence="8 9">
    <name type="scientific">Chlamydomonas eustigma</name>
    <dbReference type="NCBI Taxonomy" id="1157962"/>
    <lineage>
        <taxon>Eukaryota</taxon>
        <taxon>Viridiplantae</taxon>
        <taxon>Chlorophyta</taxon>
        <taxon>core chlorophytes</taxon>
        <taxon>Chlorophyceae</taxon>
        <taxon>CS clade</taxon>
        <taxon>Chlamydomonadales</taxon>
        <taxon>Chlamydomonadaceae</taxon>
        <taxon>Chlamydomonas</taxon>
    </lineage>
</organism>
<dbReference type="InterPro" id="IPR031852">
    <property type="entry name" value="Vik1/Cik1_MT-bd"/>
</dbReference>
<dbReference type="Pfam" id="PF00225">
    <property type="entry name" value="Kinesin"/>
    <property type="match status" value="1"/>
</dbReference>
<dbReference type="GO" id="GO:0008017">
    <property type="term" value="F:microtubule binding"/>
    <property type="evidence" value="ECO:0007669"/>
    <property type="project" value="InterPro"/>
</dbReference>
<keyword evidence="2" id="KW-0547">Nucleotide-binding</keyword>
<protein>
    <recommendedName>
        <fullName evidence="7">Kinesin motor domain-containing protein</fullName>
    </recommendedName>
</protein>
<evidence type="ECO:0000256" key="4">
    <source>
        <dbReference type="ARBA" id="ARBA00023175"/>
    </source>
</evidence>
<keyword evidence="3" id="KW-0067">ATP-binding</keyword>
<dbReference type="SUPFAM" id="SSF52540">
    <property type="entry name" value="P-loop containing nucleoside triphosphate hydrolases"/>
    <property type="match status" value="1"/>
</dbReference>
<dbReference type="EMBL" id="BEGY01000018">
    <property type="protein sequence ID" value="GAX76587.1"/>
    <property type="molecule type" value="Genomic_DNA"/>
</dbReference>
<gene>
    <name evidence="8" type="ORF">CEUSTIGMA_g4033.t1</name>
</gene>
<dbReference type="GO" id="GO:0005524">
    <property type="term" value="F:ATP binding"/>
    <property type="evidence" value="ECO:0007669"/>
    <property type="project" value="UniProtKB-KW"/>
</dbReference>
<keyword evidence="4" id="KW-0505">Motor protein</keyword>
<evidence type="ECO:0000256" key="6">
    <source>
        <dbReference type="SAM" id="MobiDB-lite"/>
    </source>
</evidence>
<dbReference type="OrthoDB" id="3176171at2759"/>
<comment type="caution">
    <text evidence="5">Lacks conserved residue(s) required for the propagation of feature annotation.</text>
</comment>
<evidence type="ECO:0000256" key="1">
    <source>
        <dbReference type="ARBA" id="ARBA00022701"/>
    </source>
</evidence>
<dbReference type="GO" id="GO:0007018">
    <property type="term" value="P:microtubule-based movement"/>
    <property type="evidence" value="ECO:0007669"/>
    <property type="project" value="InterPro"/>
</dbReference>
<keyword evidence="9" id="KW-1185">Reference proteome</keyword>
<dbReference type="AlphaFoldDB" id="A0A250X0I8"/>
<evidence type="ECO:0000313" key="8">
    <source>
        <dbReference type="EMBL" id="GAX76587.1"/>
    </source>
</evidence>
<dbReference type="Gene3D" id="3.40.850.10">
    <property type="entry name" value="Kinesin motor domain"/>
    <property type="match status" value="2"/>
</dbReference>
<dbReference type="PANTHER" id="PTHR47972">
    <property type="entry name" value="KINESIN-LIKE PROTEIN KLP-3"/>
    <property type="match status" value="1"/>
</dbReference>
<evidence type="ECO:0000313" key="9">
    <source>
        <dbReference type="Proteomes" id="UP000232323"/>
    </source>
</evidence>
<feature type="region of interest" description="Disordered" evidence="6">
    <location>
        <begin position="105"/>
        <end position="133"/>
    </location>
</feature>
<evidence type="ECO:0000256" key="3">
    <source>
        <dbReference type="ARBA" id="ARBA00022840"/>
    </source>
</evidence>
<dbReference type="InterPro" id="IPR027640">
    <property type="entry name" value="Kinesin-like_fam"/>
</dbReference>
<proteinExistence type="inferred from homology"/>
<dbReference type="Proteomes" id="UP000232323">
    <property type="component" value="Unassembled WGS sequence"/>
</dbReference>
<comment type="caution">
    <text evidence="8">The sequence shown here is derived from an EMBL/GenBank/DDBJ whole genome shotgun (WGS) entry which is preliminary data.</text>
</comment>
<dbReference type="InterPro" id="IPR001752">
    <property type="entry name" value="Kinesin_motor_dom"/>
</dbReference>
<dbReference type="STRING" id="1157962.A0A250X0I8"/>
<sequence>MCLSCFQILFIPTLRQSVEESDPDIQPALDFPPSDDLLSAGIILSAPSRDGAATLSKHVFAFDRVFTPAASQDAVFEEISELVQSALDGHKEIYNEEYKDLLSSKKLSGSNKSTKEGFGSQQPSGEIKKHQVVHNPDGSTTVSELTVVDITQASQVDLLLAQAMEKRSVGCTALNEQSSRSHMVFTLRLEGVNEAKGKRVSGVSSTSLILQAVSG</sequence>
<keyword evidence="1" id="KW-0493">Microtubule</keyword>
<evidence type="ECO:0000256" key="2">
    <source>
        <dbReference type="ARBA" id="ARBA00022741"/>
    </source>
</evidence>
<evidence type="ECO:0000259" key="7">
    <source>
        <dbReference type="PROSITE" id="PS50067"/>
    </source>
</evidence>
<dbReference type="InterPro" id="IPR036961">
    <property type="entry name" value="Kinesin_motor_dom_sf"/>
</dbReference>
<dbReference type="Pfam" id="PF16796">
    <property type="entry name" value="Microtub_bd"/>
    <property type="match status" value="1"/>
</dbReference>
<dbReference type="GO" id="GO:0003777">
    <property type="term" value="F:microtubule motor activity"/>
    <property type="evidence" value="ECO:0007669"/>
    <property type="project" value="InterPro"/>
</dbReference>
<dbReference type="PROSITE" id="PS50067">
    <property type="entry name" value="KINESIN_MOTOR_2"/>
    <property type="match status" value="1"/>
</dbReference>
<dbReference type="PANTHER" id="PTHR47972:SF45">
    <property type="entry name" value="PROTEIN CLARET SEGREGATIONAL"/>
    <property type="match status" value="1"/>
</dbReference>
<accession>A0A250X0I8</accession>
<reference evidence="8 9" key="1">
    <citation type="submission" date="2017-08" db="EMBL/GenBank/DDBJ databases">
        <title>Acidophilic green algal genome provides insights into adaptation to an acidic environment.</title>
        <authorList>
            <person name="Hirooka S."/>
            <person name="Hirose Y."/>
            <person name="Kanesaki Y."/>
            <person name="Higuchi S."/>
            <person name="Fujiwara T."/>
            <person name="Onuma R."/>
            <person name="Era A."/>
            <person name="Ohbayashi R."/>
            <person name="Uzuka A."/>
            <person name="Nozaki H."/>
            <person name="Yoshikawa H."/>
            <person name="Miyagishima S.Y."/>
        </authorList>
    </citation>
    <scope>NUCLEOTIDE SEQUENCE [LARGE SCALE GENOMIC DNA]</scope>
    <source>
        <strain evidence="8 9">NIES-2499</strain>
    </source>
</reference>
<dbReference type="InterPro" id="IPR027417">
    <property type="entry name" value="P-loop_NTPase"/>
</dbReference>
<dbReference type="SMART" id="SM00129">
    <property type="entry name" value="KISc"/>
    <property type="match status" value="1"/>
</dbReference>
<dbReference type="GO" id="GO:0005874">
    <property type="term" value="C:microtubule"/>
    <property type="evidence" value="ECO:0007669"/>
    <property type="project" value="UniProtKB-KW"/>
</dbReference>
<evidence type="ECO:0000256" key="5">
    <source>
        <dbReference type="PROSITE-ProRule" id="PRU00283"/>
    </source>
</evidence>
<comment type="similarity">
    <text evidence="5">Belongs to the TRAFAC class myosin-kinesin ATPase superfamily. Kinesin family.</text>
</comment>
<name>A0A250X0I8_9CHLO</name>
<feature type="domain" description="Kinesin motor" evidence="7">
    <location>
        <begin position="1"/>
        <end position="215"/>
    </location>
</feature>